<dbReference type="AlphaFoldDB" id="A0A084VB98"/>
<keyword evidence="9" id="KW-0378">Hydrolase</keyword>
<dbReference type="SMART" id="SM00020">
    <property type="entry name" value="Tryp_SPc"/>
    <property type="match status" value="1"/>
</dbReference>
<keyword evidence="6" id="KW-1015">Disulfide bond</keyword>
<protein>
    <submittedName>
        <fullName evidence="12">Peptidase S1 domain-containing protein</fullName>
    </submittedName>
</protein>
<dbReference type="Pfam" id="PF00089">
    <property type="entry name" value="Trypsin"/>
    <property type="match status" value="1"/>
</dbReference>
<dbReference type="Gene3D" id="2.40.10.10">
    <property type="entry name" value="Trypsin-like serine proteases"/>
    <property type="match status" value="1"/>
</dbReference>
<dbReference type="OrthoDB" id="6339452at2759"/>
<dbReference type="FunFam" id="2.40.10.10:FF:000028">
    <property type="entry name" value="Serine protease easter"/>
    <property type="match status" value="1"/>
</dbReference>
<reference evidence="12" key="2">
    <citation type="submission" date="2020-05" db="UniProtKB">
        <authorList>
            <consortium name="EnsemblMetazoa"/>
        </authorList>
    </citation>
    <scope>IDENTIFICATION</scope>
</reference>
<dbReference type="InterPro" id="IPR033116">
    <property type="entry name" value="TRYPSIN_SER"/>
</dbReference>
<evidence type="ECO:0000313" key="13">
    <source>
        <dbReference type="Proteomes" id="UP000030765"/>
    </source>
</evidence>
<name>A0A084VB98_ANOSI</name>
<dbReference type="OMA" id="IALWINC"/>
<evidence type="ECO:0000256" key="3">
    <source>
        <dbReference type="ARBA" id="ARBA00022588"/>
    </source>
</evidence>
<dbReference type="InterPro" id="IPR043504">
    <property type="entry name" value="Peptidase_S1_PA_chymotrypsin"/>
</dbReference>
<evidence type="ECO:0000256" key="8">
    <source>
        <dbReference type="ARBA" id="ARBA00024195"/>
    </source>
</evidence>
<evidence type="ECO:0000256" key="2">
    <source>
        <dbReference type="ARBA" id="ARBA00022525"/>
    </source>
</evidence>
<dbReference type="EnsemblMetazoa" id="ASIC001385-RA">
    <property type="protein sequence ID" value="ASIC001385-PA"/>
    <property type="gene ID" value="ASIC001385"/>
</dbReference>
<evidence type="ECO:0000256" key="7">
    <source>
        <dbReference type="ARBA" id="ARBA00023180"/>
    </source>
</evidence>
<organism evidence="11">
    <name type="scientific">Anopheles sinensis</name>
    <name type="common">Mosquito</name>
    <dbReference type="NCBI Taxonomy" id="74873"/>
    <lineage>
        <taxon>Eukaryota</taxon>
        <taxon>Metazoa</taxon>
        <taxon>Ecdysozoa</taxon>
        <taxon>Arthropoda</taxon>
        <taxon>Hexapoda</taxon>
        <taxon>Insecta</taxon>
        <taxon>Pterygota</taxon>
        <taxon>Neoptera</taxon>
        <taxon>Endopterygota</taxon>
        <taxon>Diptera</taxon>
        <taxon>Nematocera</taxon>
        <taxon>Culicoidea</taxon>
        <taxon>Culicidae</taxon>
        <taxon>Anophelinae</taxon>
        <taxon>Anopheles</taxon>
    </lineage>
</organism>
<dbReference type="STRING" id="74873.A0A084VB98"/>
<evidence type="ECO:0000256" key="4">
    <source>
        <dbReference type="ARBA" id="ARBA00022729"/>
    </source>
</evidence>
<evidence type="ECO:0000313" key="11">
    <source>
        <dbReference type="EMBL" id="KFB35242.1"/>
    </source>
</evidence>
<dbReference type="InterPro" id="IPR001314">
    <property type="entry name" value="Peptidase_S1A"/>
</dbReference>
<keyword evidence="9" id="KW-0645">Protease</keyword>
<dbReference type="PROSITE" id="PS00134">
    <property type="entry name" value="TRYPSIN_HIS"/>
    <property type="match status" value="1"/>
</dbReference>
<dbReference type="EMBL" id="KE524341">
    <property type="protein sequence ID" value="KFB35242.1"/>
    <property type="molecule type" value="Genomic_DNA"/>
</dbReference>
<dbReference type="InterPro" id="IPR051487">
    <property type="entry name" value="Ser/Thr_Proteases_Immune/Dev"/>
</dbReference>
<keyword evidence="9" id="KW-0720">Serine protease</keyword>
<dbReference type="InterPro" id="IPR018114">
    <property type="entry name" value="TRYPSIN_HIS"/>
</dbReference>
<dbReference type="EMBL" id="ATLV01006130">
    <property type="status" value="NOT_ANNOTATED_CDS"/>
    <property type="molecule type" value="Genomic_DNA"/>
</dbReference>
<dbReference type="VEuPathDB" id="VectorBase:ASIS016916"/>
<proteinExistence type="inferred from homology"/>
<reference evidence="11 13" key="1">
    <citation type="journal article" date="2014" name="BMC Genomics">
        <title>Genome sequence of Anopheles sinensis provides insight into genetics basis of mosquito competence for malaria parasites.</title>
        <authorList>
            <person name="Zhou D."/>
            <person name="Zhang D."/>
            <person name="Ding G."/>
            <person name="Shi L."/>
            <person name="Hou Q."/>
            <person name="Ye Y."/>
            <person name="Xu Y."/>
            <person name="Zhou H."/>
            <person name="Xiong C."/>
            <person name="Li S."/>
            <person name="Yu J."/>
            <person name="Hong S."/>
            <person name="Yu X."/>
            <person name="Zou P."/>
            <person name="Chen C."/>
            <person name="Chang X."/>
            <person name="Wang W."/>
            <person name="Lv Y."/>
            <person name="Sun Y."/>
            <person name="Ma L."/>
            <person name="Shen B."/>
            <person name="Zhu C."/>
        </authorList>
    </citation>
    <scope>NUCLEOTIDE SEQUENCE [LARGE SCALE GENOMIC DNA]</scope>
</reference>
<dbReference type="PROSITE" id="PS50240">
    <property type="entry name" value="TRYPSIN_DOM"/>
    <property type="match status" value="1"/>
</dbReference>
<evidence type="ECO:0000259" key="10">
    <source>
        <dbReference type="PROSITE" id="PS50240"/>
    </source>
</evidence>
<dbReference type="InterPro" id="IPR009003">
    <property type="entry name" value="Peptidase_S1_PA"/>
</dbReference>
<dbReference type="PRINTS" id="PR00722">
    <property type="entry name" value="CHYMOTRYPSIN"/>
</dbReference>
<gene>
    <name evidence="11" type="ORF">ZHAS_00001385</name>
</gene>
<dbReference type="PROSITE" id="PS00135">
    <property type="entry name" value="TRYPSIN_SER"/>
    <property type="match status" value="1"/>
</dbReference>
<comment type="similarity">
    <text evidence="8">Belongs to the peptidase S1 family. CLIP subfamily.</text>
</comment>
<dbReference type="InterPro" id="IPR001254">
    <property type="entry name" value="Trypsin_dom"/>
</dbReference>
<keyword evidence="4" id="KW-0732">Signal</keyword>
<evidence type="ECO:0000256" key="5">
    <source>
        <dbReference type="ARBA" id="ARBA00022859"/>
    </source>
</evidence>
<evidence type="ECO:0000256" key="6">
    <source>
        <dbReference type="ARBA" id="ARBA00023157"/>
    </source>
</evidence>
<dbReference type="GO" id="GO:0006508">
    <property type="term" value="P:proteolysis"/>
    <property type="evidence" value="ECO:0007669"/>
    <property type="project" value="UniProtKB-KW"/>
</dbReference>
<dbReference type="CDD" id="cd00190">
    <property type="entry name" value="Tryp_SPc"/>
    <property type="match status" value="1"/>
</dbReference>
<keyword evidence="7" id="KW-0325">Glycoprotein</keyword>
<comment type="subcellular location">
    <subcellularLocation>
        <location evidence="1">Secreted</location>
    </subcellularLocation>
</comment>
<keyword evidence="5" id="KW-0391">Immunity</keyword>
<dbReference type="GO" id="GO:0004252">
    <property type="term" value="F:serine-type endopeptidase activity"/>
    <property type="evidence" value="ECO:0007669"/>
    <property type="project" value="InterPro"/>
</dbReference>
<keyword evidence="2" id="KW-0964">Secreted</keyword>
<dbReference type="Proteomes" id="UP000030765">
    <property type="component" value="Unassembled WGS sequence"/>
</dbReference>
<dbReference type="VEuPathDB" id="VectorBase:ASIC001385"/>
<dbReference type="GO" id="GO:0005576">
    <property type="term" value="C:extracellular region"/>
    <property type="evidence" value="ECO:0007669"/>
    <property type="project" value="UniProtKB-SubCell"/>
</dbReference>
<accession>A0A084VB98</accession>
<dbReference type="SUPFAM" id="SSF50494">
    <property type="entry name" value="Trypsin-like serine proteases"/>
    <property type="match status" value="1"/>
</dbReference>
<keyword evidence="3" id="KW-0399">Innate immunity</keyword>
<evidence type="ECO:0000256" key="9">
    <source>
        <dbReference type="RuleBase" id="RU363034"/>
    </source>
</evidence>
<evidence type="ECO:0000256" key="1">
    <source>
        <dbReference type="ARBA" id="ARBA00004613"/>
    </source>
</evidence>
<feature type="domain" description="Peptidase S1" evidence="10">
    <location>
        <begin position="20"/>
        <end position="263"/>
    </location>
</feature>
<evidence type="ECO:0000313" key="12">
    <source>
        <dbReference type="EnsemblMetazoa" id="ASIC001385-PA"/>
    </source>
</evidence>
<sequence>MHATPLNFKTYNCSNVVQLVSGGEIARDGEFPHHALLGYNKSGTENEYVFRCGGTLISDRHVLTAAHCFKTDYPSIVRLGEYDLMIFTGYEYDVPIEGFLRHPEHDFGNVYNDIALVKLKNKVTFTESIRPACLWDTEIRNVSKFVASGFGYTSMYEALPTQMAKVVLEKFPKEDCFERLNVLGHFGRGIIDGQLCVGSNTEGRDTCEGDSGGPLQTVTDPSTCTFHVVGVISTGIRGCGVGKSRAVYTNVSHYLGWIEENVWGDKADSTDIYEAIWK</sequence>
<dbReference type="PANTHER" id="PTHR24256">
    <property type="entry name" value="TRYPTASE-RELATED"/>
    <property type="match status" value="1"/>
</dbReference>
<dbReference type="GO" id="GO:0045087">
    <property type="term" value="P:innate immune response"/>
    <property type="evidence" value="ECO:0007669"/>
    <property type="project" value="UniProtKB-KW"/>
</dbReference>
<keyword evidence="13" id="KW-1185">Reference proteome</keyword>